<evidence type="ECO:0000313" key="3">
    <source>
        <dbReference type="EMBL" id="CEM54194.1"/>
    </source>
</evidence>
<evidence type="ECO:0000259" key="2">
    <source>
        <dbReference type="Pfam" id="PF13649"/>
    </source>
</evidence>
<feature type="region of interest" description="Disordered" evidence="1">
    <location>
        <begin position="1"/>
        <end position="28"/>
    </location>
</feature>
<dbReference type="InterPro" id="IPR041698">
    <property type="entry name" value="Methyltransf_25"/>
</dbReference>
<dbReference type="EMBL" id="CDMZ01005765">
    <property type="protein sequence ID" value="CEM54194.1"/>
    <property type="molecule type" value="Genomic_DNA"/>
</dbReference>
<evidence type="ECO:0000256" key="1">
    <source>
        <dbReference type="SAM" id="MobiDB-lite"/>
    </source>
</evidence>
<feature type="region of interest" description="Disordered" evidence="1">
    <location>
        <begin position="227"/>
        <end position="288"/>
    </location>
</feature>
<dbReference type="VEuPathDB" id="CryptoDB:Cvel_2120"/>
<dbReference type="AlphaFoldDB" id="A0A0G4IAY2"/>
<dbReference type="SUPFAM" id="SSF53335">
    <property type="entry name" value="S-adenosyl-L-methionine-dependent methyltransferases"/>
    <property type="match status" value="1"/>
</dbReference>
<gene>
    <name evidence="3" type="ORF">Cvel_2120</name>
</gene>
<dbReference type="Gene3D" id="3.40.50.150">
    <property type="entry name" value="Vaccinia Virus protein VP39"/>
    <property type="match status" value="1"/>
</dbReference>
<dbReference type="Pfam" id="PF13649">
    <property type="entry name" value="Methyltransf_25"/>
    <property type="match status" value="1"/>
</dbReference>
<proteinExistence type="predicted"/>
<organism evidence="3">
    <name type="scientific">Chromera velia CCMP2878</name>
    <dbReference type="NCBI Taxonomy" id="1169474"/>
    <lineage>
        <taxon>Eukaryota</taxon>
        <taxon>Sar</taxon>
        <taxon>Alveolata</taxon>
        <taxon>Colpodellida</taxon>
        <taxon>Chromeraceae</taxon>
        <taxon>Chromera</taxon>
    </lineage>
</organism>
<dbReference type="CDD" id="cd02440">
    <property type="entry name" value="AdoMet_MTases"/>
    <property type="match status" value="1"/>
</dbReference>
<reference evidence="3" key="1">
    <citation type="submission" date="2014-11" db="EMBL/GenBank/DDBJ databases">
        <authorList>
            <person name="Otto D Thomas"/>
            <person name="Naeem Raeece"/>
        </authorList>
    </citation>
    <scope>NUCLEOTIDE SEQUENCE</scope>
</reference>
<feature type="compositionally biased region" description="Polar residues" evidence="1">
    <location>
        <begin position="227"/>
        <end position="242"/>
    </location>
</feature>
<feature type="compositionally biased region" description="Basic and acidic residues" evidence="1">
    <location>
        <begin position="259"/>
        <end position="269"/>
    </location>
</feature>
<name>A0A0G4IAY2_9ALVE</name>
<accession>A0A0G4IAY2</accession>
<feature type="domain" description="Methyltransferase" evidence="2">
    <location>
        <begin position="77"/>
        <end position="165"/>
    </location>
</feature>
<dbReference type="InterPro" id="IPR029063">
    <property type="entry name" value="SAM-dependent_MTases_sf"/>
</dbReference>
<sequence length="288" mass="31476">MSKGKAKKEPQRGKARPGVAGQDEETEGIRNRYAELGVEGYYASHGSDYSNPHTEQVRELLKANFHRLDVRDEPPPLDLCCGAGEVTSVLAEMGIRRVVGCDPYTETAFLRETGKVIKETGVTLETEFLPFSFRDIVEGALEGRHFSCIICSFALHLCPDSSLWPVVFQLFQTSPRIIILTPHKRPALEYLGGELGDVRLEFSAEALTGRGKAVRLKSYVRGEPSEAASSSAQITSVPSQPDTVPAASAPAGKDSVPNENKESEIRSRQETPIMKGAEDQLTQKTEGT</sequence>
<protein>
    <recommendedName>
        <fullName evidence="2">Methyltransferase domain-containing protein</fullName>
    </recommendedName>
</protein>